<reference evidence="3 5" key="1">
    <citation type="journal article" date="2015" name="Genome Announc.">
        <title>Complete Genome Sequences for Two Strains of a Novel Fastidious, Partially Acid-Fast, Gram-Positive Corynebacterineae Bacterium, Derived from Human Clinical Samples.</title>
        <authorList>
            <person name="Nicholson A.C."/>
            <person name="Bell M."/>
            <person name="Humrighouse B.W."/>
            <person name="McQuiston J.R."/>
        </authorList>
    </citation>
    <scope>NUCLEOTIDE SEQUENCE [LARGE SCALE GENOMIC DNA]</scope>
    <source>
        <strain evidence="3 5">X1698</strain>
    </source>
</reference>
<dbReference type="RefSeq" id="WP_053962264.1">
    <property type="nucleotide sequence ID" value="NZ_CAJPTR010000025.1"/>
</dbReference>
<keyword evidence="2" id="KW-1133">Transmembrane helix</keyword>
<evidence type="ECO:0000313" key="3">
    <source>
        <dbReference type="EMBL" id="ALE19226.1"/>
    </source>
</evidence>
<dbReference type="KEGG" id="cbq:AL705_06185"/>
<dbReference type="Proteomes" id="UP000324288">
    <property type="component" value="Chromosome"/>
</dbReference>
<name>A0A0M4M8R1_9ACTN</name>
<protein>
    <submittedName>
        <fullName evidence="3">Uncharacterized protein</fullName>
    </submittedName>
</protein>
<feature type="compositionally biased region" description="Acidic residues" evidence="1">
    <location>
        <begin position="35"/>
        <end position="46"/>
    </location>
</feature>
<dbReference type="EMBL" id="CP012390">
    <property type="protein sequence ID" value="ALE19226.1"/>
    <property type="molecule type" value="Genomic_DNA"/>
</dbReference>
<evidence type="ECO:0000256" key="2">
    <source>
        <dbReference type="SAM" id="Phobius"/>
    </source>
</evidence>
<reference evidence="3" key="2">
    <citation type="journal article" date="2016" name="Int. J. Syst. Evol. Microbiol.">
        <title>Lawsonella clevelandensis gen. nov., sp. nov., a new member of the suborder Corynebacterineae isolated from human abscesses.</title>
        <authorList>
            <person name="Bell M.E."/>
            <person name="Bernard K.A."/>
            <person name="Harrington S.M."/>
            <person name="Patel N.B."/>
            <person name="Tucker T.A."/>
            <person name="Metcalfe M.G."/>
            <person name="McQuiston J.R."/>
        </authorList>
    </citation>
    <scope>NUCLEOTIDE SEQUENCE</scope>
    <source>
        <strain evidence="3">X1698</strain>
    </source>
</reference>
<reference evidence="4 6" key="3">
    <citation type="submission" date="2019-04" db="EMBL/GenBank/DDBJ databases">
        <authorList>
            <person name="Seth-Smith MB H."/>
            <person name="Seth-Smith H."/>
        </authorList>
    </citation>
    <scope>NUCLEOTIDE SEQUENCE [LARGE SCALE GENOMIC DNA]</scope>
    <source>
        <strain evidence="4">USB-603019</strain>
    </source>
</reference>
<feature type="transmembrane region" description="Helical" evidence="2">
    <location>
        <begin position="6"/>
        <end position="26"/>
    </location>
</feature>
<evidence type="ECO:0000256" key="1">
    <source>
        <dbReference type="SAM" id="MobiDB-lite"/>
    </source>
</evidence>
<dbReference type="AlphaFoldDB" id="A0A0M4M8R1"/>
<proteinExistence type="predicted"/>
<dbReference type="GeneID" id="84895128"/>
<evidence type="ECO:0000313" key="4">
    <source>
        <dbReference type="EMBL" id="VHO01182.1"/>
    </source>
</evidence>
<dbReference type="Proteomes" id="UP000068137">
    <property type="component" value="Chromosome"/>
</dbReference>
<keyword evidence="2" id="KW-0812">Transmembrane</keyword>
<feature type="compositionally biased region" description="Basic residues" evidence="1">
    <location>
        <begin position="79"/>
        <end position="89"/>
    </location>
</feature>
<accession>A0A0M4M8R1</accession>
<organism evidence="3 5">
    <name type="scientific">Lawsonella clevelandensis</name>
    <dbReference type="NCBI Taxonomy" id="1528099"/>
    <lineage>
        <taxon>Bacteria</taxon>
        <taxon>Bacillati</taxon>
        <taxon>Actinomycetota</taxon>
        <taxon>Actinomycetes</taxon>
        <taxon>Mycobacteriales</taxon>
        <taxon>Lawsonellaceae</taxon>
        <taxon>Lawsonella</taxon>
    </lineage>
</organism>
<dbReference type="EMBL" id="LR584267">
    <property type="protein sequence ID" value="VHO01182.1"/>
    <property type="molecule type" value="Genomic_DNA"/>
</dbReference>
<dbReference type="STRING" id="1528099.AL705_06185"/>
<feature type="region of interest" description="Disordered" evidence="1">
    <location>
        <begin position="35"/>
        <end position="89"/>
    </location>
</feature>
<evidence type="ECO:0000313" key="6">
    <source>
        <dbReference type="Proteomes" id="UP000324288"/>
    </source>
</evidence>
<keyword evidence="2" id="KW-0472">Membrane</keyword>
<gene>
    <name evidence="3" type="ORF">AL705_06185</name>
    <name evidence="4" type="ORF">LC603019_01223</name>
</gene>
<sequence length="89" mass="10079">MVTAMQIVLILVALVQAVGMMAVLIYNYRRIPIDSPEEDGPLDSETADTALFRSDTPVNAEDNGTVRRSLRARDSRSSRPQRRTNRRNY</sequence>
<evidence type="ECO:0000313" key="5">
    <source>
        <dbReference type="Proteomes" id="UP000068137"/>
    </source>
</evidence>
<keyword evidence="6" id="KW-1185">Reference proteome</keyword>